<evidence type="ECO:0000259" key="13">
    <source>
        <dbReference type="Pfam" id="PF23861"/>
    </source>
</evidence>
<keyword evidence="16" id="KW-1185">Reference proteome</keyword>
<dbReference type="Pfam" id="PF05817">
    <property type="entry name" value="Ribophorin_II"/>
    <property type="match status" value="1"/>
</dbReference>
<dbReference type="PANTHER" id="PTHR12640:SF0">
    <property type="entry name" value="DOLICHYL-DIPHOSPHOOLIGOSACCHARIDE--PROTEIN GLYCOSYLTRANSFERASE SUBUNIT 2"/>
    <property type="match status" value="1"/>
</dbReference>
<feature type="domain" description="Ribophorin II third" evidence="12">
    <location>
        <begin position="428"/>
        <end position="550"/>
    </location>
</feature>
<accession>A0A7N0UMP6</accession>
<evidence type="ECO:0000256" key="6">
    <source>
        <dbReference type="ARBA" id="ARBA00022729"/>
    </source>
</evidence>
<organism evidence="15 16">
    <name type="scientific">Kalanchoe fedtschenkoi</name>
    <name type="common">Lavender scallops</name>
    <name type="synonym">South American air plant</name>
    <dbReference type="NCBI Taxonomy" id="63787"/>
    <lineage>
        <taxon>Eukaryota</taxon>
        <taxon>Viridiplantae</taxon>
        <taxon>Streptophyta</taxon>
        <taxon>Embryophyta</taxon>
        <taxon>Tracheophyta</taxon>
        <taxon>Spermatophyta</taxon>
        <taxon>Magnoliopsida</taxon>
        <taxon>eudicotyledons</taxon>
        <taxon>Gunneridae</taxon>
        <taxon>Pentapetalae</taxon>
        <taxon>Saxifragales</taxon>
        <taxon>Crassulaceae</taxon>
        <taxon>Kalanchoe</taxon>
    </lineage>
</organism>
<dbReference type="Gramene" id="Kaladp0072s0038.2.v1.1">
    <property type="protein sequence ID" value="Kaladp0072s0038.2.v1.1"/>
    <property type="gene ID" value="Kaladp0072s0038.v1.1"/>
</dbReference>
<evidence type="ECO:0000256" key="1">
    <source>
        <dbReference type="ARBA" id="ARBA00002791"/>
    </source>
</evidence>
<dbReference type="AlphaFoldDB" id="A0A7N0UMP6"/>
<dbReference type="Pfam" id="PF23860">
    <property type="entry name" value="Ribophorin_II_3rd"/>
    <property type="match status" value="1"/>
</dbReference>
<dbReference type="EnsemblPlants" id="Kaladp0072s0038.2.v1.1">
    <property type="protein sequence ID" value="Kaladp0072s0038.2.v1.1"/>
    <property type="gene ID" value="Kaladp0072s0038.v1.1"/>
</dbReference>
<dbReference type="InterPro" id="IPR055375">
    <property type="entry name" value="Ribophorin_II_2nd"/>
</dbReference>
<proteinExistence type="inferred from homology"/>
<evidence type="ECO:0000259" key="12">
    <source>
        <dbReference type="Pfam" id="PF23860"/>
    </source>
</evidence>
<evidence type="ECO:0000256" key="10">
    <source>
        <dbReference type="RuleBase" id="RU366029"/>
    </source>
</evidence>
<dbReference type="Gramene" id="Kaladp0072s0038.1.v1.1">
    <property type="protein sequence ID" value="Kaladp0072s0038.1.v1.1"/>
    <property type="gene ID" value="Kaladp0072s0038.v1.1"/>
</dbReference>
<dbReference type="GO" id="GO:0008250">
    <property type="term" value="C:oligosaccharyltransferase complex"/>
    <property type="evidence" value="ECO:0007669"/>
    <property type="project" value="UniProtKB-UniRule"/>
</dbReference>
<feature type="transmembrane region" description="Helical" evidence="10">
    <location>
        <begin position="630"/>
        <end position="650"/>
    </location>
</feature>
<evidence type="ECO:0000256" key="7">
    <source>
        <dbReference type="ARBA" id="ARBA00022824"/>
    </source>
</evidence>
<dbReference type="InterPro" id="IPR055374">
    <property type="entry name" value="Ribophorin_II_3rd"/>
</dbReference>
<evidence type="ECO:0000256" key="3">
    <source>
        <dbReference type="ARBA" id="ARBA00004922"/>
    </source>
</evidence>
<keyword evidence="7 10" id="KW-0256">Endoplasmic reticulum</keyword>
<name>A0A7N0UMP6_KALFE</name>
<comment type="function">
    <text evidence="1 10">Subunit of the oligosaccharyl transferase (OST) complex that catalyzes the initial transfer of a defined glycan (Glc(3)Man(9)GlcNAc(2) in eukaryotes) from the lipid carrier dolichol-pyrophosphate to an asparagine residue within an Asn-X-Ser/Thr consensus motif in nascent polypeptide chains, the first step in protein N-glycosylation. N-glycosylation occurs cotranslationally and the complex associates with the Sec61 complex at the channel-forming translocon complex that mediates protein translocation across the endoplasmic reticulum (ER). All subunits are required for a maximal enzyme activity.</text>
</comment>
<keyword evidence="9 10" id="KW-0472">Membrane</keyword>
<comment type="pathway">
    <text evidence="3 10">Protein modification; protein glycosylation.</text>
</comment>
<keyword evidence="5 10" id="KW-0812">Transmembrane</keyword>
<dbReference type="InterPro" id="IPR056790">
    <property type="entry name" value="Ribophorin_II_C"/>
</dbReference>
<reference evidence="15" key="1">
    <citation type="submission" date="2021-01" db="UniProtKB">
        <authorList>
            <consortium name="EnsemblPlants"/>
        </authorList>
    </citation>
    <scope>IDENTIFICATION</scope>
</reference>
<evidence type="ECO:0000313" key="16">
    <source>
        <dbReference type="Proteomes" id="UP000594263"/>
    </source>
</evidence>
<dbReference type="OMA" id="QEHETIY"/>
<feature type="domain" description="Ribophorin II N-terminal" evidence="11">
    <location>
        <begin position="27"/>
        <end position="305"/>
    </location>
</feature>
<protein>
    <recommendedName>
        <fullName evidence="10">Dolichyl-diphosphooligosaccharide--protein glycosyltransferase subunit 2</fullName>
    </recommendedName>
    <alternativeName>
        <fullName evidence="10">Ribophorin-2</fullName>
    </alternativeName>
</protein>
<dbReference type="UniPathway" id="UPA00378"/>
<feature type="domain" description="Ribophorin II C-terminal" evidence="14">
    <location>
        <begin position="583"/>
        <end position="683"/>
    </location>
</feature>
<evidence type="ECO:0000256" key="9">
    <source>
        <dbReference type="ARBA" id="ARBA00023136"/>
    </source>
</evidence>
<feature type="chain" id="PRO_5034190415" description="Dolichyl-diphosphooligosaccharide--protein glycosyltransferase subunit 2" evidence="10">
    <location>
        <begin position="22"/>
        <end position="691"/>
    </location>
</feature>
<dbReference type="Pfam" id="PF25147">
    <property type="entry name" value="Ribophorin_II_C"/>
    <property type="match status" value="1"/>
</dbReference>
<evidence type="ECO:0000313" key="15">
    <source>
        <dbReference type="EnsemblPlants" id="Kaladp0072s0038.1.v1.1"/>
    </source>
</evidence>
<dbReference type="PANTHER" id="PTHR12640">
    <property type="entry name" value="RIBOPHORIN II"/>
    <property type="match status" value="1"/>
</dbReference>
<dbReference type="EnsemblPlants" id="Kaladp0072s0038.1.v1.1">
    <property type="protein sequence ID" value="Kaladp0072s0038.1.v1.1"/>
    <property type="gene ID" value="Kaladp0072s0038.v1.1"/>
</dbReference>
<dbReference type="GO" id="GO:0006487">
    <property type="term" value="P:protein N-linked glycosylation"/>
    <property type="evidence" value="ECO:0007669"/>
    <property type="project" value="UniProtKB-UniRule"/>
</dbReference>
<dbReference type="Pfam" id="PF23861">
    <property type="entry name" value="Ribophorin_II_2nd"/>
    <property type="match status" value="1"/>
</dbReference>
<feature type="transmembrane region" description="Helical" evidence="10">
    <location>
        <begin position="656"/>
        <end position="678"/>
    </location>
</feature>
<keyword evidence="6 10" id="KW-0732">Signal</keyword>
<sequence length="691" mass="74906">MARNVVGIVVLISTALAIGEAAIVRPISDQHRSAAFEVFEPVGGSYSSLEETYEALKTLKTLKIGKKPNIREGTCTIVKGTLESSSSTLKDLYDALRVNGFLKCETNSDVYEAIKSRLVAEVKKASSLLDFHYSIGSLVLVKAQASNVEVALEDADGIFRSIKVLSQSDGRWRYSSNNPESSTYAAGLAIETLAGVVSLAYSDIDQSLISKLKNDIVKLFDSIEKYDDGSFYFDEKSVGSASYQDPLSTTSAVIRGVTAFSNVVSGGLNLPSNKILGLARYLLGIGVPGDAKDFFNQIDSLASLENNRESVPLILSLPSGVLSLTTADKLKVEVSTVLGSPAPPLIVKIVRGYSSSSKDVSVIENQELTFDPESGFHTLDILPKGVDVGSYVFVFEILLDEQAQAIYATGGRTKVQLYFTGAINVDGAEIAILDNDLSNTGAKHMLNLAEESVVSLSANHLQKLRLSFQLTTPRGNAFTPHQAFLILRHETKVEHIYVVNGSGKKFEILLDFLGLVEKLYYLSGKYDIELSVGDAAMENSFLKAIGSVELDLPEQPEKAARPPPQPVDPISRYGPKAEISHIFRAPDKRPPKKLSLIFLGLTFLPLLFFLIGLLRLGVNLKNFPTSAVPALFAILFHGGVAAVLILYALFWLKLDLFTTLKTLGFLGVFLLFVGHRILSHLASSSAKLKSA</sequence>
<dbReference type="InterPro" id="IPR008814">
    <property type="entry name" value="Swp1"/>
</dbReference>
<comment type="similarity">
    <text evidence="4 10">Belongs to the SWP1 family.</text>
</comment>
<keyword evidence="8 10" id="KW-1133">Transmembrane helix</keyword>
<feature type="transmembrane region" description="Helical" evidence="10">
    <location>
        <begin position="594"/>
        <end position="618"/>
    </location>
</feature>
<evidence type="ECO:0000256" key="2">
    <source>
        <dbReference type="ARBA" id="ARBA00004477"/>
    </source>
</evidence>
<evidence type="ECO:0000256" key="5">
    <source>
        <dbReference type="ARBA" id="ARBA00022692"/>
    </source>
</evidence>
<feature type="signal peptide" evidence="10">
    <location>
        <begin position="1"/>
        <end position="21"/>
    </location>
</feature>
<dbReference type="Proteomes" id="UP000594263">
    <property type="component" value="Unplaced"/>
</dbReference>
<evidence type="ECO:0000259" key="11">
    <source>
        <dbReference type="Pfam" id="PF05817"/>
    </source>
</evidence>
<dbReference type="InterPro" id="IPR055373">
    <property type="entry name" value="Ribophorin_II_N"/>
</dbReference>
<comment type="subunit">
    <text evidence="10">Component of the oligosaccharyltransferase (OST) complex.</text>
</comment>
<evidence type="ECO:0000259" key="14">
    <source>
        <dbReference type="Pfam" id="PF25147"/>
    </source>
</evidence>
<evidence type="ECO:0000256" key="8">
    <source>
        <dbReference type="ARBA" id="ARBA00022989"/>
    </source>
</evidence>
<evidence type="ECO:0000256" key="4">
    <source>
        <dbReference type="ARBA" id="ARBA00009038"/>
    </source>
</evidence>
<comment type="subcellular location">
    <subcellularLocation>
        <location evidence="2 10">Endoplasmic reticulum membrane</location>
        <topology evidence="2 10">Multi-pass membrane protein</topology>
    </subcellularLocation>
</comment>
<feature type="domain" description="Ribophorin II second" evidence="13">
    <location>
        <begin position="313"/>
        <end position="418"/>
    </location>
</feature>